<dbReference type="AlphaFoldDB" id="X0XP18"/>
<organism evidence="1">
    <name type="scientific">marine sediment metagenome</name>
    <dbReference type="NCBI Taxonomy" id="412755"/>
    <lineage>
        <taxon>unclassified sequences</taxon>
        <taxon>metagenomes</taxon>
        <taxon>ecological metagenomes</taxon>
    </lineage>
</organism>
<dbReference type="EMBL" id="BARS01055361">
    <property type="protein sequence ID" value="GAG44935.1"/>
    <property type="molecule type" value="Genomic_DNA"/>
</dbReference>
<evidence type="ECO:0000313" key="1">
    <source>
        <dbReference type="EMBL" id="GAG44935.1"/>
    </source>
</evidence>
<name>X0XP18_9ZZZZ</name>
<feature type="non-terminal residue" evidence="1">
    <location>
        <position position="1"/>
    </location>
</feature>
<proteinExistence type="predicted"/>
<reference evidence="1" key="1">
    <citation type="journal article" date="2014" name="Front. Microbiol.">
        <title>High frequency of phylogenetically diverse reductive dehalogenase-homologous genes in deep subseafloor sedimentary metagenomes.</title>
        <authorList>
            <person name="Kawai M."/>
            <person name="Futagami T."/>
            <person name="Toyoda A."/>
            <person name="Takaki Y."/>
            <person name="Nishi S."/>
            <person name="Hori S."/>
            <person name="Arai W."/>
            <person name="Tsubouchi T."/>
            <person name="Morono Y."/>
            <person name="Uchiyama I."/>
            <person name="Ito T."/>
            <person name="Fujiyama A."/>
            <person name="Inagaki F."/>
            <person name="Takami H."/>
        </authorList>
    </citation>
    <scope>NUCLEOTIDE SEQUENCE</scope>
    <source>
        <strain evidence="1">Expedition CK06-06</strain>
    </source>
</reference>
<gene>
    <name evidence="1" type="ORF">S01H1_81751</name>
</gene>
<sequence length="63" mass="7715">TKRTVWISELWSKGHVDTHIGVDEIKAFREAIEKTDPSLYKWMVMESLELWRVHRNYIKKNWK</sequence>
<protein>
    <submittedName>
        <fullName evidence="1">Uncharacterized protein</fullName>
    </submittedName>
</protein>
<accession>X0XP18</accession>
<comment type="caution">
    <text evidence="1">The sequence shown here is derived from an EMBL/GenBank/DDBJ whole genome shotgun (WGS) entry which is preliminary data.</text>
</comment>